<evidence type="ECO:0000256" key="7">
    <source>
        <dbReference type="ARBA" id="ARBA00025704"/>
    </source>
</evidence>
<name>A0A0R1JKC2_9LACO</name>
<dbReference type="PANTHER" id="PTHR11609:SF5">
    <property type="entry name" value="PHOSPHORIBOSYLAMINOIMIDAZOLE CARBOXYLASE"/>
    <property type="match status" value="1"/>
</dbReference>
<evidence type="ECO:0000256" key="3">
    <source>
        <dbReference type="ARBA" id="ARBA00022741"/>
    </source>
</evidence>
<dbReference type="Proteomes" id="UP000051804">
    <property type="component" value="Unassembled WGS sequence"/>
</dbReference>
<sequence>MVTLRRGHDLIGGNRLARFTEPGAILGIIGGGVEAYRLVLAAHRLGLQVVVLSPLPGDIAMQAADMALVGTSSDAAALQQLADRTTLITYMDENVDSEALAAATAPEQLPSGVRILDVVQDRYLEKVFFEDLNLNILPYAQVVTANDIAKAVEVVGFPAILKPIQKSVGQDQQLRLDTAADVARAGQLLQQRPYVLEAWLDEPQDFTVMVAKAGDSVQVMPLVETKFAGHQLQAAIVPASGGMPVAKEVTRIAQVIADKLDYTGVFAIAFYLTANGTLYVKRLYSAPQLNGAVLPAATGATPEEVHLRALLGWPLPNMTRRQPAVTLFLHDTDRSAALTQLQIKPEWRFRFYPLNHALLGDVTIIGDRAVVAQQLSATGYFSL</sequence>
<gene>
    <name evidence="10" type="ORF">FD02_GL001946</name>
</gene>
<dbReference type="Gene3D" id="3.30.470.20">
    <property type="entry name" value="ATP-grasp fold, B domain"/>
    <property type="match status" value="1"/>
</dbReference>
<evidence type="ECO:0000259" key="9">
    <source>
        <dbReference type="PROSITE" id="PS50975"/>
    </source>
</evidence>
<dbReference type="PROSITE" id="PS50975">
    <property type="entry name" value="ATP_GRASP"/>
    <property type="match status" value="1"/>
</dbReference>
<dbReference type="SUPFAM" id="SSF56059">
    <property type="entry name" value="Glutathione synthetase ATP-binding domain-like"/>
    <property type="match status" value="1"/>
</dbReference>
<dbReference type="GO" id="GO:0005524">
    <property type="term" value="F:ATP binding"/>
    <property type="evidence" value="ECO:0007669"/>
    <property type="project" value="UniProtKB-UniRule"/>
</dbReference>
<evidence type="ECO:0000256" key="6">
    <source>
        <dbReference type="ARBA" id="ARBA00023211"/>
    </source>
</evidence>
<dbReference type="PATRIC" id="fig|1291734.4.peg.1998"/>
<dbReference type="Gene3D" id="3.40.50.20">
    <property type="match status" value="1"/>
</dbReference>
<reference evidence="10 11" key="1">
    <citation type="journal article" date="2015" name="Genome Announc.">
        <title>Expanding the biotechnology potential of lactobacilli through comparative genomics of 213 strains and associated genera.</title>
        <authorList>
            <person name="Sun Z."/>
            <person name="Harris H.M."/>
            <person name="McCann A."/>
            <person name="Guo C."/>
            <person name="Argimon S."/>
            <person name="Zhang W."/>
            <person name="Yang X."/>
            <person name="Jeffery I.B."/>
            <person name="Cooney J.C."/>
            <person name="Kagawa T.F."/>
            <person name="Liu W."/>
            <person name="Song Y."/>
            <person name="Salvetti E."/>
            <person name="Wrobel A."/>
            <person name="Rasinkangas P."/>
            <person name="Parkhill J."/>
            <person name="Rea M.C."/>
            <person name="O'Sullivan O."/>
            <person name="Ritari J."/>
            <person name="Douillard F.P."/>
            <person name="Paul Ross R."/>
            <person name="Yang R."/>
            <person name="Briner A.E."/>
            <person name="Felis G.E."/>
            <person name="de Vos W.M."/>
            <person name="Barrangou R."/>
            <person name="Klaenhammer T.R."/>
            <person name="Caufield P.W."/>
            <person name="Cui Y."/>
            <person name="Zhang H."/>
            <person name="O'Toole P.W."/>
        </authorList>
    </citation>
    <scope>NUCLEOTIDE SEQUENCE [LARGE SCALE GENOMIC DNA]</scope>
    <source>
        <strain evidence="10 11">JCM 17158</strain>
    </source>
</reference>
<comment type="caution">
    <text evidence="10">The sequence shown here is derived from an EMBL/GenBank/DDBJ whole genome shotgun (WGS) entry which is preliminary data.</text>
</comment>
<dbReference type="PANTHER" id="PTHR11609">
    <property type="entry name" value="PURINE BIOSYNTHESIS PROTEIN 6/7, PUR6/7"/>
    <property type="match status" value="1"/>
</dbReference>
<keyword evidence="11" id="KW-1185">Reference proteome</keyword>
<dbReference type="InterPro" id="IPR011761">
    <property type="entry name" value="ATP-grasp"/>
</dbReference>
<dbReference type="InterPro" id="IPR003135">
    <property type="entry name" value="ATP-grasp_carboxylate-amine"/>
</dbReference>
<evidence type="ECO:0000313" key="11">
    <source>
        <dbReference type="Proteomes" id="UP000051804"/>
    </source>
</evidence>
<dbReference type="InterPro" id="IPR054350">
    <property type="entry name" value="PurT/PurK_preATP-grasp"/>
</dbReference>
<dbReference type="InterPro" id="IPR013815">
    <property type="entry name" value="ATP_grasp_subdomain_1"/>
</dbReference>
<evidence type="ECO:0000256" key="1">
    <source>
        <dbReference type="ARBA" id="ARBA00001936"/>
    </source>
</evidence>
<proteinExistence type="predicted"/>
<dbReference type="InterPro" id="IPR016185">
    <property type="entry name" value="PreATP-grasp_dom_sf"/>
</dbReference>
<organism evidence="10 11">
    <name type="scientific">Lacticaseibacillus nasuensis JCM 17158</name>
    <dbReference type="NCBI Taxonomy" id="1291734"/>
    <lineage>
        <taxon>Bacteria</taxon>
        <taxon>Bacillati</taxon>
        <taxon>Bacillota</taxon>
        <taxon>Bacilli</taxon>
        <taxon>Lactobacillales</taxon>
        <taxon>Lactobacillaceae</taxon>
        <taxon>Lacticaseibacillus</taxon>
    </lineage>
</organism>
<keyword evidence="3 8" id="KW-0547">Nucleotide-binding</keyword>
<dbReference type="Pfam" id="PF22660">
    <property type="entry name" value="RS_preATP-grasp-like"/>
    <property type="match status" value="1"/>
</dbReference>
<comment type="cofactor">
    <cofactor evidence="1">
        <name>Mn(2+)</name>
        <dbReference type="ChEBI" id="CHEBI:29035"/>
    </cofactor>
</comment>
<dbReference type="Pfam" id="PF02222">
    <property type="entry name" value="ATP-grasp"/>
    <property type="match status" value="1"/>
</dbReference>
<dbReference type="GO" id="GO:0046872">
    <property type="term" value="F:metal ion binding"/>
    <property type="evidence" value="ECO:0007669"/>
    <property type="project" value="InterPro"/>
</dbReference>
<dbReference type="EMBL" id="AZDJ01000026">
    <property type="protein sequence ID" value="KRK71704.1"/>
    <property type="molecule type" value="Genomic_DNA"/>
</dbReference>
<dbReference type="AlphaFoldDB" id="A0A0R1JKC2"/>
<feature type="domain" description="ATP-grasp" evidence="9">
    <location>
        <begin position="126"/>
        <end position="311"/>
    </location>
</feature>
<protein>
    <submittedName>
        <fullName evidence="10">Phosphoribosylaminoimidazole carboxylase (NCAIR synthetase)</fullName>
    </submittedName>
</protein>
<keyword evidence="4" id="KW-0658">Purine biosynthesis</keyword>
<evidence type="ECO:0000313" key="10">
    <source>
        <dbReference type="EMBL" id="KRK71704.1"/>
    </source>
</evidence>
<dbReference type="GO" id="GO:0005829">
    <property type="term" value="C:cytosol"/>
    <property type="evidence" value="ECO:0007669"/>
    <property type="project" value="TreeGrafter"/>
</dbReference>
<evidence type="ECO:0000256" key="8">
    <source>
        <dbReference type="PROSITE-ProRule" id="PRU00409"/>
    </source>
</evidence>
<evidence type="ECO:0000256" key="5">
    <source>
        <dbReference type="ARBA" id="ARBA00022840"/>
    </source>
</evidence>
<comment type="pathway">
    <text evidence="7">Purine metabolism.</text>
</comment>
<dbReference type="STRING" id="1291734.FD02_GL001946"/>
<keyword evidence="6" id="KW-0464">Manganese</keyword>
<dbReference type="SUPFAM" id="SSF52440">
    <property type="entry name" value="PreATP-grasp domain"/>
    <property type="match status" value="1"/>
</dbReference>
<evidence type="ECO:0000256" key="2">
    <source>
        <dbReference type="ARBA" id="ARBA00001946"/>
    </source>
</evidence>
<dbReference type="GO" id="GO:0006164">
    <property type="term" value="P:purine nucleotide biosynthetic process"/>
    <property type="evidence" value="ECO:0007669"/>
    <property type="project" value="UniProtKB-KW"/>
</dbReference>
<accession>A0A0R1JKC2</accession>
<evidence type="ECO:0000256" key="4">
    <source>
        <dbReference type="ARBA" id="ARBA00022755"/>
    </source>
</evidence>
<dbReference type="Gene3D" id="3.30.1490.20">
    <property type="entry name" value="ATP-grasp fold, A domain"/>
    <property type="match status" value="1"/>
</dbReference>
<comment type="cofactor">
    <cofactor evidence="2">
        <name>Mg(2+)</name>
        <dbReference type="ChEBI" id="CHEBI:18420"/>
    </cofactor>
</comment>
<keyword evidence="5 8" id="KW-0067">ATP-binding</keyword>